<dbReference type="EMBL" id="CP006956">
    <property type="protein sequence ID" value="AHG85797.1"/>
    <property type="molecule type" value="Genomic_DNA"/>
</dbReference>
<dbReference type="PATRIC" id="fig|1263832.3.peg.563"/>
<name>W0R5S0_BIBTR</name>
<protein>
    <submittedName>
        <fullName evidence="2">Uncharacterized protein</fullName>
    </submittedName>
</protein>
<gene>
    <name evidence="2" type="ORF">F544_5650</name>
</gene>
<reference evidence="2 3" key="1">
    <citation type="submission" date="2013-12" db="EMBL/GenBank/DDBJ databases">
        <title>Annotation of the Bibersteinia trehalosi USDA-ARS-USMARC-190 complete genome.</title>
        <authorList>
            <person name="Harhay G.P."/>
            <person name="McVey S."/>
            <person name="Clawson M.L."/>
            <person name="Bono J."/>
            <person name="Heaton M.P."/>
            <person name="Chitko-Mckown C.G."/>
            <person name="Harhay D.M."/>
            <person name="Smith T.P.L."/>
        </authorList>
    </citation>
    <scope>NUCLEOTIDE SEQUENCE [LARGE SCALE GENOMIC DNA]</scope>
    <source>
        <strain evidence="2 3">USDA-ARS-USMARC-190</strain>
    </source>
</reference>
<evidence type="ECO:0000256" key="1">
    <source>
        <dbReference type="SAM" id="Phobius"/>
    </source>
</evidence>
<evidence type="ECO:0000313" key="3">
    <source>
        <dbReference type="Proteomes" id="UP000019086"/>
    </source>
</evidence>
<keyword evidence="1" id="KW-0812">Transmembrane</keyword>
<accession>W0R5S0</accession>
<dbReference type="HOGENOM" id="CLU_3340698_0_0_6"/>
<dbReference type="AlphaFoldDB" id="W0R5S0"/>
<dbReference type="KEGG" id="btra:F544_5650"/>
<evidence type="ECO:0000313" key="2">
    <source>
        <dbReference type="EMBL" id="AHG85797.1"/>
    </source>
</evidence>
<keyword evidence="1" id="KW-1133">Transmembrane helix</keyword>
<feature type="transmembrane region" description="Helical" evidence="1">
    <location>
        <begin position="7"/>
        <end position="31"/>
    </location>
</feature>
<proteinExistence type="predicted"/>
<sequence>MKKYITLVAFLGGFLFVIILFVILTIPTAYLEKKIPY</sequence>
<keyword evidence="1" id="KW-0472">Membrane</keyword>
<organism evidence="2 3">
    <name type="scientific">Bibersteinia trehalosi USDA-ARS-USMARC-190</name>
    <dbReference type="NCBI Taxonomy" id="1263832"/>
    <lineage>
        <taxon>Bacteria</taxon>
        <taxon>Pseudomonadati</taxon>
        <taxon>Pseudomonadota</taxon>
        <taxon>Gammaproteobacteria</taxon>
        <taxon>Pasteurellales</taxon>
        <taxon>Pasteurellaceae</taxon>
        <taxon>Bibersteinia</taxon>
    </lineage>
</organism>
<dbReference type="Proteomes" id="UP000019086">
    <property type="component" value="Chromosome"/>
</dbReference>